<dbReference type="SMART" id="SM00835">
    <property type="entry name" value="Cupin_1"/>
    <property type="match status" value="1"/>
</dbReference>
<dbReference type="GO" id="GO:0005576">
    <property type="term" value="C:extracellular region"/>
    <property type="evidence" value="ECO:0007669"/>
    <property type="project" value="UniProtKB-SubCell"/>
</dbReference>
<proteinExistence type="inferred from homology"/>
<evidence type="ECO:0000256" key="3">
    <source>
        <dbReference type="ARBA" id="ARBA00022525"/>
    </source>
</evidence>
<evidence type="ECO:0000256" key="1">
    <source>
        <dbReference type="ARBA" id="ARBA00004613"/>
    </source>
</evidence>
<dbReference type="PANTHER" id="PTHR31238">
    <property type="entry name" value="GERMIN-LIKE PROTEIN SUBFAMILY 3 MEMBER 3"/>
    <property type="match status" value="1"/>
</dbReference>
<evidence type="ECO:0000256" key="4">
    <source>
        <dbReference type="ARBA" id="ARBA00022723"/>
    </source>
</evidence>
<dbReference type="Proteomes" id="UP000078240">
    <property type="component" value="Unassembled WGS sequence"/>
</dbReference>
<gene>
    <name evidence="8" type="ORF">VFPBJ_09714</name>
</gene>
<evidence type="ECO:0000259" key="7">
    <source>
        <dbReference type="SMART" id="SM00835"/>
    </source>
</evidence>
<feature type="chain" id="PRO_5008102489" evidence="6">
    <location>
        <begin position="20"/>
        <end position="249"/>
    </location>
</feature>
<dbReference type="Gene3D" id="2.60.120.10">
    <property type="entry name" value="Jelly Rolls"/>
    <property type="match status" value="1"/>
</dbReference>
<reference evidence="8 9" key="1">
    <citation type="submission" date="2016-01" db="EMBL/GenBank/DDBJ databases">
        <title>Biosynthesis of antibiotic leucinostatins and their inhibition on Phytophthora in bio-control Purpureocillium lilacinum.</title>
        <authorList>
            <person name="Wang G."/>
            <person name="Liu Z."/>
            <person name="Lin R."/>
            <person name="Li E."/>
            <person name="Mao Z."/>
            <person name="Ling J."/>
            <person name="Yin W."/>
            <person name="Xie B."/>
        </authorList>
    </citation>
    <scope>NUCLEOTIDE SEQUENCE [LARGE SCALE GENOMIC DNA]</scope>
    <source>
        <strain evidence="8">PLBJ-1</strain>
    </source>
</reference>
<evidence type="ECO:0000313" key="8">
    <source>
        <dbReference type="EMBL" id="OAQ74418.1"/>
    </source>
</evidence>
<name>A0A179GA68_PURLI</name>
<evidence type="ECO:0000313" key="9">
    <source>
        <dbReference type="Proteomes" id="UP000078240"/>
    </source>
</evidence>
<keyword evidence="6" id="KW-0732">Signal</keyword>
<dbReference type="Pfam" id="PF00190">
    <property type="entry name" value="Cupin_1"/>
    <property type="match status" value="1"/>
</dbReference>
<dbReference type="InterPro" id="IPR006045">
    <property type="entry name" value="Cupin_1"/>
</dbReference>
<keyword evidence="5" id="KW-0464">Manganese</keyword>
<dbReference type="CDD" id="cd02241">
    <property type="entry name" value="cupin_OxOx"/>
    <property type="match status" value="1"/>
</dbReference>
<evidence type="ECO:0000256" key="5">
    <source>
        <dbReference type="ARBA" id="ARBA00023211"/>
    </source>
</evidence>
<accession>A0A179GA68</accession>
<dbReference type="GO" id="GO:0030145">
    <property type="term" value="F:manganese ion binding"/>
    <property type="evidence" value="ECO:0007669"/>
    <property type="project" value="InterPro"/>
</dbReference>
<dbReference type="InterPro" id="IPR014710">
    <property type="entry name" value="RmlC-like_jellyroll"/>
</dbReference>
<protein>
    <submittedName>
        <fullName evidence="8">Cupin</fullName>
    </submittedName>
</protein>
<dbReference type="EMBL" id="LSBH01000009">
    <property type="protein sequence ID" value="OAQ74418.1"/>
    <property type="molecule type" value="Genomic_DNA"/>
</dbReference>
<sequence>MSNHKKALLLLGSIATVFSAPMQPSLSLTQQLLLSESAIDRYNLLPNDTQFVFDFNAGTPDRGKGGDIVIANRKTFPALVGTGASMAVGRIGPCGINTLHVHPRSSELQMVIEGRLVVEMNPENGVLNANGTRRIIRGEIGPYQMTPFYQGSIHTQFNPDCANTMFVASFASEDFGTEQVIDGSLAFSNDIVAATFGQIISGENIDFVRNSIPANIALGVEQCLRTCGIQKRSRYKKPLQRFTPAFHGP</sequence>
<dbReference type="InterPro" id="IPR001929">
    <property type="entry name" value="Germin"/>
</dbReference>
<comment type="subcellular location">
    <subcellularLocation>
        <location evidence="1">Secreted</location>
    </subcellularLocation>
</comment>
<evidence type="ECO:0000256" key="6">
    <source>
        <dbReference type="SAM" id="SignalP"/>
    </source>
</evidence>
<dbReference type="SUPFAM" id="SSF51182">
    <property type="entry name" value="RmlC-like cupins"/>
    <property type="match status" value="1"/>
</dbReference>
<keyword evidence="3" id="KW-0964">Secreted</keyword>
<comment type="similarity">
    <text evidence="2">Belongs to the germin family.</text>
</comment>
<comment type="caution">
    <text evidence="8">The sequence shown here is derived from an EMBL/GenBank/DDBJ whole genome shotgun (WGS) entry which is preliminary data.</text>
</comment>
<feature type="domain" description="Cupin type-1" evidence="7">
    <location>
        <begin position="55"/>
        <end position="206"/>
    </location>
</feature>
<dbReference type="InterPro" id="IPR011051">
    <property type="entry name" value="RmlC_Cupin_sf"/>
</dbReference>
<keyword evidence="4" id="KW-0479">Metal-binding</keyword>
<dbReference type="AlphaFoldDB" id="A0A179GA68"/>
<feature type="signal peptide" evidence="6">
    <location>
        <begin position="1"/>
        <end position="19"/>
    </location>
</feature>
<organism evidence="8 9">
    <name type="scientific">Purpureocillium lilacinum</name>
    <name type="common">Paecilomyces lilacinus</name>
    <dbReference type="NCBI Taxonomy" id="33203"/>
    <lineage>
        <taxon>Eukaryota</taxon>
        <taxon>Fungi</taxon>
        <taxon>Dikarya</taxon>
        <taxon>Ascomycota</taxon>
        <taxon>Pezizomycotina</taxon>
        <taxon>Sordariomycetes</taxon>
        <taxon>Hypocreomycetidae</taxon>
        <taxon>Hypocreales</taxon>
        <taxon>Ophiocordycipitaceae</taxon>
        <taxon>Purpureocillium</taxon>
    </lineage>
</organism>
<dbReference type="PROSITE" id="PS00725">
    <property type="entry name" value="GERMIN"/>
    <property type="match status" value="1"/>
</dbReference>
<evidence type="ECO:0000256" key="2">
    <source>
        <dbReference type="ARBA" id="ARBA00007456"/>
    </source>
</evidence>
<dbReference type="InterPro" id="IPR019780">
    <property type="entry name" value="Germin_Mn-BS"/>
</dbReference>